<sequence>MYNPISPKPSLRSFSRNEISQLPFHPSTMSITTPTPKSPMTTKEKTIDGTEPQTKTENSPLSRFQPDKTFSNSWSNERTQIDMDTQETPVDDYDCIHGPSDDNELIDTMLQSIFELSVSKTNTMDIQNNSNNKSDKNCPVKSESDKEDEDANNLEIDVMDEEKNTTTKKMTVYYCDTAGCSYTSNRRGNLSRHSSKIHAPMIKSIECCEIVFPTKFEYFQHSRLLHPDGIFPCNECGKMFKKKALLKRHDLVHNRKNELKCDDCDYQTDHVSNMARHCRTRTGRPHTCTHEKLHREKYKRNLPGELSASPCEKSRERQSLCDEQMTLKRQSKKVSPFITQSSSESSNDTPKKLSQFRSEEPRRRRTKARPSITPSSSQSSNDAPGPKRKRGSTKVSPFMTPPSSQSSNDMPKFTNTRPSSTPSPSSSSESLLDIHDEKLMQKISFLRNMGLRYNPRDATVTAATSEPNLNQVTDNVAPTKQHWKKKMLLQHQ</sequence>
<dbReference type="PROSITE" id="PS50157">
    <property type="entry name" value="ZINC_FINGER_C2H2_2"/>
    <property type="match status" value="1"/>
</dbReference>
<feature type="compositionally biased region" description="Low complexity" evidence="6">
    <location>
        <begin position="26"/>
        <end position="41"/>
    </location>
</feature>
<dbReference type="EMBL" id="JH431541">
    <property type="status" value="NOT_ANNOTATED_CDS"/>
    <property type="molecule type" value="Genomic_DNA"/>
</dbReference>
<dbReference type="STRING" id="126957.T1IUK6"/>
<reference evidence="8" key="2">
    <citation type="submission" date="2015-02" db="UniProtKB">
        <authorList>
            <consortium name="EnsemblMetazoa"/>
        </authorList>
    </citation>
    <scope>IDENTIFICATION</scope>
</reference>
<keyword evidence="9" id="KW-1185">Reference proteome</keyword>
<feature type="compositionally biased region" description="Basic and acidic residues" evidence="6">
    <location>
        <begin position="133"/>
        <end position="144"/>
    </location>
</feature>
<evidence type="ECO:0000256" key="3">
    <source>
        <dbReference type="ARBA" id="ARBA00022771"/>
    </source>
</evidence>
<feature type="region of interest" description="Disordered" evidence="6">
    <location>
        <begin position="124"/>
        <end position="151"/>
    </location>
</feature>
<keyword evidence="1" id="KW-0479">Metal-binding</keyword>
<dbReference type="SMART" id="SM00355">
    <property type="entry name" value="ZnF_C2H2"/>
    <property type="match status" value="4"/>
</dbReference>
<feature type="compositionally biased region" description="Polar residues" evidence="6">
    <location>
        <begin position="337"/>
        <end position="348"/>
    </location>
</feature>
<name>T1IUK6_STRMM</name>
<evidence type="ECO:0000313" key="8">
    <source>
        <dbReference type="EnsemblMetazoa" id="SMAR004832-PA"/>
    </source>
</evidence>
<organism evidence="8 9">
    <name type="scientific">Strigamia maritima</name>
    <name type="common">European centipede</name>
    <name type="synonym">Geophilus maritimus</name>
    <dbReference type="NCBI Taxonomy" id="126957"/>
    <lineage>
        <taxon>Eukaryota</taxon>
        <taxon>Metazoa</taxon>
        <taxon>Ecdysozoa</taxon>
        <taxon>Arthropoda</taxon>
        <taxon>Myriapoda</taxon>
        <taxon>Chilopoda</taxon>
        <taxon>Pleurostigmophora</taxon>
        <taxon>Geophilomorpha</taxon>
        <taxon>Linotaeniidae</taxon>
        <taxon>Strigamia</taxon>
    </lineage>
</organism>
<feature type="region of interest" description="Disordered" evidence="6">
    <location>
        <begin position="1"/>
        <end position="79"/>
    </location>
</feature>
<dbReference type="EnsemblMetazoa" id="SMAR004832-RA">
    <property type="protein sequence ID" value="SMAR004832-PA"/>
    <property type="gene ID" value="SMAR004832"/>
</dbReference>
<dbReference type="PANTHER" id="PTHR24379">
    <property type="entry name" value="KRAB AND ZINC FINGER DOMAIN-CONTAINING"/>
    <property type="match status" value="1"/>
</dbReference>
<feature type="compositionally biased region" description="Polar residues" evidence="6">
    <location>
        <begin position="51"/>
        <end position="79"/>
    </location>
</feature>
<feature type="domain" description="C2H2-type" evidence="7">
    <location>
        <begin position="231"/>
        <end position="258"/>
    </location>
</feature>
<evidence type="ECO:0000256" key="1">
    <source>
        <dbReference type="ARBA" id="ARBA00022723"/>
    </source>
</evidence>
<dbReference type="InterPro" id="IPR036236">
    <property type="entry name" value="Znf_C2H2_sf"/>
</dbReference>
<evidence type="ECO:0000256" key="6">
    <source>
        <dbReference type="SAM" id="MobiDB-lite"/>
    </source>
</evidence>
<reference evidence="9" key="1">
    <citation type="submission" date="2011-05" db="EMBL/GenBank/DDBJ databases">
        <authorList>
            <person name="Richards S.R."/>
            <person name="Qu J."/>
            <person name="Jiang H."/>
            <person name="Jhangiani S.N."/>
            <person name="Agravi P."/>
            <person name="Goodspeed R."/>
            <person name="Gross S."/>
            <person name="Mandapat C."/>
            <person name="Jackson L."/>
            <person name="Mathew T."/>
            <person name="Pu L."/>
            <person name="Thornton R."/>
            <person name="Saada N."/>
            <person name="Wilczek-Boney K.B."/>
            <person name="Lee S."/>
            <person name="Kovar C."/>
            <person name="Wu Y."/>
            <person name="Scherer S.E."/>
            <person name="Worley K.C."/>
            <person name="Muzny D.M."/>
            <person name="Gibbs R."/>
        </authorList>
    </citation>
    <scope>NUCLEOTIDE SEQUENCE</scope>
    <source>
        <strain evidence="9">Brora</strain>
    </source>
</reference>
<dbReference type="InterPro" id="IPR013087">
    <property type="entry name" value="Znf_C2H2_type"/>
</dbReference>
<evidence type="ECO:0000256" key="4">
    <source>
        <dbReference type="ARBA" id="ARBA00022833"/>
    </source>
</evidence>
<proteinExistence type="predicted"/>
<dbReference type="SUPFAM" id="SSF57667">
    <property type="entry name" value="beta-beta-alpha zinc fingers"/>
    <property type="match status" value="1"/>
</dbReference>
<dbReference type="OMA" id="RCGGDMK"/>
<dbReference type="Gene3D" id="3.30.160.60">
    <property type="entry name" value="Classic Zinc Finger"/>
    <property type="match status" value="1"/>
</dbReference>
<dbReference type="PROSITE" id="PS00028">
    <property type="entry name" value="ZINC_FINGER_C2H2_1"/>
    <property type="match status" value="1"/>
</dbReference>
<dbReference type="PANTHER" id="PTHR24379:SF121">
    <property type="entry name" value="C2H2-TYPE DOMAIN-CONTAINING PROTEIN"/>
    <property type="match status" value="1"/>
</dbReference>
<feature type="compositionally biased region" description="Polar residues" evidence="6">
    <location>
        <begin position="401"/>
        <end position="417"/>
    </location>
</feature>
<dbReference type="Proteomes" id="UP000014500">
    <property type="component" value="Unassembled WGS sequence"/>
</dbReference>
<evidence type="ECO:0000313" key="9">
    <source>
        <dbReference type="Proteomes" id="UP000014500"/>
    </source>
</evidence>
<accession>T1IUK6</accession>
<dbReference type="AlphaFoldDB" id="T1IUK6"/>
<dbReference type="Pfam" id="PF00096">
    <property type="entry name" value="zf-C2H2"/>
    <property type="match status" value="1"/>
</dbReference>
<dbReference type="HOGENOM" id="CLU_554706_0_0_1"/>
<dbReference type="eggNOG" id="KOG1721">
    <property type="taxonomic scope" value="Eukaryota"/>
</dbReference>
<feature type="region of interest" description="Disordered" evidence="6">
    <location>
        <begin position="284"/>
        <end position="430"/>
    </location>
</feature>
<evidence type="ECO:0000256" key="2">
    <source>
        <dbReference type="ARBA" id="ARBA00022737"/>
    </source>
</evidence>
<dbReference type="PhylomeDB" id="T1IUK6"/>
<keyword evidence="4" id="KW-0862">Zinc</keyword>
<protein>
    <recommendedName>
        <fullName evidence="7">C2H2-type domain-containing protein</fullName>
    </recommendedName>
</protein>
<evidence type="ECO:0000256" key="5">
    <source>
        <dbReference type="PROSITE-ProRule" id="PRU00042"/>
    </source>
</evidence>
<keyword evidence="2" id="KW-0677">Repeat</keyword>
<evidence type="ECO:0000259" key="7">
    <source>
        <dbReference type="PROSITE" id="PS50157"/>
    </source>
</evidence>
<dbReference type="GO" id="GO:0008270">
    <property type="term" value="F:zinc ion binding"/>
    <property type="evidence" value="ECO:0007669"/>
    <property type="project" value="UniProtKB-KW"/>
</dbReference>
<feature type="compositionally biased region" description="Low complexity" evidence="6">
    <location>
        <begin position="418"/>
        <end position="430"/>
    </location>
</feature>
<keyword evidence="3 5" id="KW-0863">Zinc-finger</keyword>